<keyword evidence="2" id="KW-0963">Cytoplasm</keyword>
<dbReference type="RefSeq" id="WP_283224368.1">
    <property type="nucleotide sequence ID" value="NZ_JASGBH010000006.1"/>
</dbReference>
<dbReference type="Pfam" id="PF08245">
    <property type="entry name" value="Mur_ligase_M"/>
    <property type="match status" value="1"/>
</dbReference>
<dbReference type="PANTHER" id="PTHR23135">
    <property type="entry name" value="MUR LIGASE FAMILY MEMBER"/>
    <property type="match status" value="1"/>
</dbReference>
<comment type="catalytic activity">
    <reaction evidence="2">
        <text>UDP-N-acetyl-alpha-D-muramoyl-L-alanyl-D-glutamate + meso-2,6-diaminopimelate + ATP = UDP-N-acetyl-alpha-D-muramoyl-L-alanyl-gamma-D-glutamyl-meso-2,6-diaminopimelate + ADP + phosphate + H(+)</text>
        <dbReference type="Rhea" id="RHEA:23676"/>
        <dbReference type="ChEBI" id="CHEBI:15378"/>
        <dbReference type="ChEBI" id="CHEBI:30616"/>
        <dbReference type="ChEBI" id="CHEBI:43474"/>
        <dbReference type="ChEBI" id="CHEBI:57791"/>
        <dbReference type="ChEBI" id="CHEBI:83900"/>
        <dbReference type="ChEBI" id="CHEBI:83905"/>
        <dbReference type="ChEBI" id="CHEBI:456216"/>
        <dbReference type="EC" id="6.3.2.13"/>
    </reaction>
</comment>
<gene>
    <name evidence="2" type="primary">murE</name>
    <name evidence="6" type="ORF">QLQ16_09030</name>
</gene>
<evidence type="ECO:0000313" key="7">
    <source>
        <dbReference type="Proteomes" id="UP001431902"/>
    </source>
</evidence>
<dbReference type="Proteomes" id="UP001431902">
    <property type="component" value="Unassembled WGS sequence"/>
</dbReference>
<sequence>MQTLHSPLEAARWLRQRVTGQLRTDSRLVEPGDAFIAWPGAATDGRLFLKASLERGAQACVLAQEGSEAWASLSQQDGALPQLERLACMANLKAQAGLVADAYYEQPSDELSVLAVTGTNGKTSTTWWIAQALSSPVLRSTCGLVGTLGVGQLPKLSSTGMTTPDPVVLQRQFREFADAGVQHCAIEASSIGLAEHRLAGTRIKVAVFTNFTQDHLDYHGSMAAYWAAKQALFAWPGLQSAVVNIDDAQGARLAQQLQTRDLDVWTCSRRGPARLQARQLPSAEGIAFEVNAGQQSLTLQTGLIGDYNIDNLLSVIGTVCALGFTLEEAVQACSYLTAVPGRMQRVATLKTDSPLTVVDYAHTPDAIDKALTALRPLAEQRGGRLWCVLGCGGDRDPGKRPVMASVAEKGADRLVLTSDNPRSESPQAILAAMQQGLVQADRAQVLEDRAMAIAWAIEQADCNDVVLVAGKGHEDYQEVQGVRHAFSDPEHVQAALQRRAARLCRLAQGAQA</sequence>
<keyword evidence="2 3" id="KW-0961">Cell wall biogenesis/degradation</keyword>
<feature type="binding site" evidence="2">
    <location>
        <begin position="419"/>
        <end position="422"/>
    </location>
    <ligand>
        <name>meso-2,6-diaminopimelate</name>
        <dbReference type="ChEBI" id="CHEBI:57791"/>
    </ligand>
</feature>
<dbReference type="SUPFAM" id="SSF63418">
    <property type="entry name" value="MurE/MurF N-terminal domain"/>
    <property type="match status" value="1"/>
</dbReference>
<dbReference type="InterPro" id="IPR004101">
    <property type="entry name" value="Mur_ligase_C"/>
</dbReference>
<reference evidence="6" key="1">
    <citation type="submission" date="2023-05" db="EMBL/GenBank/DDBJ databases">
        <title>Limnohabitans sp. strain HM2-2 Genome sequencing and assembly.</title>
        <authorList>
            <person name="Jung Y."/>
        </authorList>
    </citation>
    <scope>NUCLEOTIDE SEQUENCE</scope>
    <source>
        <strain evidence="6">HM2-2</strain>
    </source>
</reference>
<comment type="cofactor">
    <cofactor evidence="2">
        <name>Mg(2+)</name>
        <dbReference type="ChEBI" id="CHEBI:18420"/>
    </cofactor>
</comment>
<comment type="function">
    <text evidence="2">Catalyzes the addition of meso-diaminopimelic acid to the nucleotide precursor UDP-N-acetylmuramoyl-L-alanyl-D-glutamate (UMAG) in the biosynthesis of bacterial cell-wall peptidoglycan.</text>
</comment>
<comment type="subcellular location">
    <subcellularLocation>
        <location evidence="2 3">Cytoplasm</location>
    </subcellularLocation>
</comment>
<dbReference type="EMBL" id="JASGBH010000006">
    <property type="protein sequence ID" value="MDI9233978.1"/>
    <property type="molecule type" value="Genomic_DNA"/>
</dbReference>
<evidence type="ECO:0000256" key="1">
    <source>
        <dbReference type="ARBA" id="ARBA00005898"/>
    </source>
</evidence>
<dbReference type="NCBIfam" id="NF001126">
    <property type="entry name" value="PRK00139.1-4"/>
    <property type="match status" value="1"/>
</dbReference>
<evidence type="ECO:0000259" key="5">
    <source>
        <dbReference type="Pfam" id="PF08245"/>
    </source>
</evidence>
<dbReference type="EC" id="6.3.2.13" evidence="2"/>
<dbReference type="InterPro" id="IPR005761">
    <property type="entry name" value="UDP-N-AcMur-Glu-dNH2Pim_ligase"/>
</dbReference>
<dbReference type="SUPFAM" id="SSF53244">
    <property type="entry name" value="MurD-like peptide ligases, peptide-binding domain"/>
    <property type="match status" value="1"/>
</dbReference>
<comment type="caution">
    <text evidence="2">Lacks conserved residue(s) required for the propagation of feature annotation.</text>
</comment>
<feature type="binding site" evidence="2">
    <location>
        <position position="395"/>
    </location>
    <ligand>
        <name>meso-2,6-diaminopimelate</name>
        <dbReference type="ChEBI" id="CHEBI:57791"/>
    </ligand>
</feature>
<feature type="binding site" evidence="2">
    <location>
        <begin position="118"/>
        <end position="124"/>
    </location>
    <ligand>
        <name>ATP</name>
        <dbReference type="ChEBI" id="CHEBI:30616"/>
    </ligand>
</feature>
<dbReference type="Gene3D" id="3.40.1390.10">
    <property type="entry name" value="MurE/MurF, N-terminal domain"/>
    <property type="match status" value="1"/>
</dbReference>
<keyword evidence="2 3" id="KW-0573">Peptidoglycan synthesis</keyword>
<keyword evidence="2" id="KW-0067">ATP-binding</keyword>
<keyword evidence="2 3" id="KW-0131">Cell cycle</keyword>
<protein>
    <recommendedName>
        <fullName evidence="2">UDP-N-acetylmuramoyl-L-alanyl-D-glutamate--2,6-diaminopimelate ligase</fullName>
        <ecNumber evidence="2">6.3.2.13</ecNumber>
    </recommendedName>
    <alternativeName>
        <fullName evidence="2">Meso-A2pm-adding enzyme</fullName>
    </alternativeName>
    <alternativeName>
        <fullName evidence="2">Meso-diaminopimelate-adding enzyme</fullName>
    </alternativeName>
    <alternativeName>
        <fullName evidence="2">UDP-MurNAc-L-Ala-D-Glu:meso-diaminopimelate ligase</fullName>
    </alternativeName>
    <alternativeName>
        <fullName evidence="2">UDP-MurNAc-tripeptide synthetase</fullName>
    </alternativeName>
    <alternativeName>
        <fullName evidence="2">UDP-N-acetylmuramyl-tripeptide synthetase</fullName>
    </alternativeName>
</protein>
<comment type="pathway">
    <text evidence="2 3">Cell wall biogenesis; peptidoglycan biosynthesis.</text>
</comment>
<feature type="domain" description="Mur ligase central" evidence="5">
    <location>
        <begin position="116"/>
        <end position="318"/>
    </location>
</feature>
<comment type="PTM">
    <text evidence="2">Carboxylation is probably crucial for Mg(2+) binding and, consequently, for the gamma-phosphate positioning of ATP.</text>
</comment>
<dbReference type="HAMAP" id="MF_00208">
    <property type="entry name" value="MurE"/>
    <property type="match status" value="1"/>
</dbReference>
<comment type="similarity">
    <text evidence="1 2">Belongs to the MurCDEF family. MurE subfamily.</text>
</comment>
<dbReference type="InterPro" id="IPR036565">
    <property type="entry name" value="Mur-like_cat_sf"/>
</dbReference>
<dbReference type="Pfam" id="PF02875">
    <property type="entry name" value="Mur_ligase_C"/>
    <property type="match status" value="1"/>
</dbReference>
<keyword evidence="2 3" id="KW-0132">Cell division</keyword>
<dbReference type="Gene3D" id="3.90.190.20">
    <property type="entry name" value="Mur ligase, C-terminal domain"/>
    <property type="match status" value="1"/>
</dbReference>
<feature type="binding site" evidence="2">
    <location>
        <position position="474"/>
    </location>
    <ligand>
        <name>meso-2,6-diaminopimelate</name>
        <dbReference type="ChEBI" id="CHEBI:57791"/>
    </ligand>
</feature>
<feature type="binding site" evidence="2">
    <location>
        <position position="26"/>
    </location>
    <ligand>
        <name>UDP-N-acetyl-alpha-D-muramoyl-L-alanyl-D-glutamate</name>
        <dbReference type="ChEBI" id="CHEBI:83900"/>
    </ligand>
</feature>
<dbReference type="InterPro" id="IPR036615">
    <property type="entry name" value="Mur_ligase_C_dom_sf"/>
</dbReference>
<evidence type="ECO:0000259" key="4">
    <source>
        <dbReference type="Pfam" id="PF02875"/>
    </source>
</evidence>
<keyword evidence="2" id="KW-0460">Magnesium</keyword>
<dbReference type="InterPro" id="IPR013221">
    <property type="entry name" value="Mur_ligase_cen"/>
</dbReference>
<feature type="domain" description="Mur ligase C-terminal" evidence="4">
    <location>
        <begin position="341"/>
        <end position="472"/>
    </location>
</feature>
<name>A0ABT6X781_9BURK</name>
<accession>A0ABT6X781</accession>
<keyword evidence="2 3" id="KW-0133">Cell shape</keyword>
<evidence type="ECO:0000256" key="3">
    <source>
        <dbReference type="RuleBase" id="RU004135"/>
    </source>
</evidence>
<feature type="binding site" evidence="2">
    <location>
        <begin position="162"/>
        <end position="163"/>
    </location>
    <ligand>
        <name>UDP-N-acetyl-alpha-D-muramoyl-L-alanyl-D-glutamate</name>
        <dbReference type="ChEBI" id="CHEBI:83900"/>
    </ligand>
</feature>
<feature type="binding site" evidence="2">
    <location>
        <position position="197"/>
    </location>
    <ligand>
        <name>UDP-N-acetyl-alpha-D-muramoyl-L-alanyl-D-glutamate</name>
        <dbReference type="ChEBI" id="CHEBI:83900"/>
    </ligand>
</feature>
<keyword evidence="2 6" id="KW-0436">Ligase</keyword>
<dbReference type="GO" id="GO:0008765">
    <property type="term" value="F:UDP-N-acetylmuramoylalanyl-D-glutamate-2,6-diaminopimelate ligase activity"/>
    <property type="evidence" value="ECO:0007669"/>
    <property type="project" value="UniProtKB-EC"/>
</dbReference>
<comment type="caution">
    <text evidence="6">The sequence shown here is derived from an EMBL/GenBank/DDBJ whole genome shotgun (WGS) entry which is preliminary data.</text>
</comment>
<keyword evidence="2" id="KW-0547">Nucleotide-binding</keyword>
<dbReference type="SUPFAM" id="SSF53623">
    <property type="entry name" value="MurD-like peptide ligases, catalytic domain"/>
    <property type="match status" value="1"/>
</dbReference>
<feature type="binding site" evidence="2">
    <location>
        <position position="189"/>
    </location>
    <ligand>
        <name>UDP-N-acetyl-alpha-D-muramoyl-L-alanyl-D-glutamate</name>
        <dbReference type="ChEBI" id="CHEBI:83900"/>
    </ligand>
</feature>
<proteinExistence type="inferred from homology"/>
<feature type="modified residue" description="N6-carboxylysine" evidence="2">
    <location>
        <position position="229"/>
    </location>
</feature>
<keyword evidence="7" id="KW-1185">Reference proteome</keyword>
<dbReference type="InterPro" id="IPR035911">
    <property type="entry name" value="MurE/MurF_N"/>
</dbReference>
<dbReference type="PANTHER" id="PTHR23135:SF4">
    <property type="entry name" value="UDP-N-ACETYLMURAMOYL-L-ALANYL-D-GLUTAMATE--2,6-DIAMINOPIMELATE LIGASE MURE HOMOLOG, CHLOROPLASTIC"/>
    <property type="match status" value="1"/>
</dbReference>
<organism evidence="6 7">
    <name type="scientific">Limnohabitans lacus</name>
    <dbReference type="NCBI Taxonomy" id="3045173"/>
    <lineage>
        <taxon>Bacteria</taxon>
        <taxon>Pseudomonadati</taxon>
        <taxon>Pseudomonadota</taxon>
        <taxon>Betaproteobacteria</taxon>
        <taxon>Burkholderiales</taxon>
        <taxon>Comamonadaceae</taxon>
        <taxon>Limnohabitans</taxon>
    </lineage>
</organism>
<evidence type="ECO:0000313" key="6">
    <source>
        <dbReference type="EMBL" id="MDI9233978.1"/>
    </source>
</evidence>
<dbReference type="Gene3D" id="3.40.1190.10">
    <property type="entry name" value="Mur-like, catalytic domain"/>
    <property type="match status" value="1"/>
</dbReference>
<feature type="binding site" evidence="2">
    <location>
        <position position="470"/>
    </location>
    <ligand>
        <name>meso-2,6-diaminopimelate</name>
        <dbReference type="ChEBI" id="CHEBI:57791"/>
    </ligand>
</feature>
<dbReference type="NCBIfam" id="TIGR01085">
    <property type="entry name" value="murE"/>
    <property type="match status" value="1"/>
</dbReference>
<feature type="short sequence motif" description="Meso-diaminopimelate recognition motif" evidence="2">
    <location>
        <begin position="419"/>
        <end position="422"/>
    </location>
</feature>
<evidence type="ECO:0000256" key="2">
    <source>
        <dbReference type="HAMAP-Rule" id="MF_00208"/>
    </source>
</evidence>